<dbReference type="CDD" id="cd02440">
    <property type="entry name" value="AdoMet_MTases"/>
    <property type="match status" value="1"/>
</dbReference>
<dbReference type="RefSeq" id="WP_074241977.1">
    <property type="nucleotide sequence ID" value="NZ_FSRA01000002.1"/>
</dbReference>
<feature type="domain" description="Methyltransferase type 11" evidence="1">
    <location>
        <begin position="54"/>
        <end position="149"/>
    </location>
</feature>
<evidence type="ECO:0000259" key="1">
    <source>
        <dbReference type="Pfam" id="PF08241"/>
    </source>
</evidence>
<keyword evidence="3" id="KW-1185">Reference proteome</keyword>
<dbReference type="Pfam" id="PF08241">
    <property type="entry name" value="Methyltransf_11"/>
    <property type="match status" value="1"/>
</dbReference>
<dbReference type="SUPFAM" id="SSF53335">
    <property type="entry name" value="S-adenosyl-L-methionine-dependent methyltransferases"/>
    <property type="match status" value="1"/>
</dbReference>
<keyword evidence="2" id="KW-0808">Transferase</keyword>
<accession>A0A1N6JXT6</accession>
<dbReference type="Proteomes" id="UP000185003">
    <property type="component" value="Unassembled WGS sequence"/>
</dbReference>
<reference evidence="2 3" key="1">
    <citation type="submission" date="2016-11" db="EMBL/GenBank/DDBJ databases">
        <authorList>
            <person name="Jaros S."/>
            <person name="Januszkiewicz K."/>
            <person name="Wedrychowicz H."/>
        </authorList>
    </citation>
    <scope>NUCLEOTIDE SEQUENCE [LARGE SCALE GENOMIC DNA]</scope>
    <source>
        <strain evidence="2 3">DSM 24787</strain>
    </source>
</reference>
<dbReference type="Gene3D" id="3.40.50.150">
    <property type="entry name" value="Vaccinia Virus protein VP39"/>
    <property type="match status" value="1"/>
</dbReference>
<evidence type="ECO:0000313" key="2">
    <source>
        <dbReference type="EMBL" id="SIO49148.1"/>
    </source>
</evidence>
<gene>
    <name evidence="2" type="ORF">SAMN04488055_4664</name>
</gene>
<organism evidence="2 3">
    <name type="scientific">Chitinophaga niabensis</name>
    <dbReference type="NCBI Taxonomy" id="536979"/>
    <lineage>
        <taxon>Bacteria</taxon>
        <taxon>Pseudomonadati</taxon>
        <taxon>Bacteroidota</taxon>
        <taxon>Chitinophagia</taxon>
        <taxon>Chitinophagales</taxon>
        <taxon>Chitinophagaceae</taxon>
        <taxon>Chitinophaga</taxon>
    </lineage>
</organism>
<keyword evidence="2" id="KW-0489">Methyltransferase</keyword>
<dbReference type="STRING" id="536979.SAMN04488055_4664"/>
<dbReference type="PANTHER" id="PTHR43861">
    <property type="entry name" value="TRANS-ACONITATE 2-METHYLTRANSFERASE-RELATED"/>
    <property type="match status" value="1"/>
</dbReference>
<dbReference type="OrthoDB" id="9797819at2"/>
<dbReference type="GO" id="GO:0008757">
    <property type="term" value="F:S-adenosylmethionine-dependent methyltransferase activity"/>
    <property type="evidence" value="ECO:0007669"/>
    <property type="project" value="InterPro"/>
</dbReference>
<protein>
    <submittedName>
        <fullName evidence="2">Methyltransferase domain-containing protein</fullName>
    </submittedName>
</protein>
<dbReference type="EMBL" id="FSRA01000002">
    <property type="protein sequence ID" value="SIO49148.1"/>
    <property type="molecule type" value="Genomic_DNA"/>
</dbReference>
<dbReference type="InterPro" id="IPR029063">
    <property type="entry name" value="SAM-dependent_MTases_sf"/>
</dbReference>
<name>A0A1N6JXT6_9BACT</name>
<dbReference type="GO" id="GO:0032259">
    <property type="term" value="P:methylation"/>
    <property type="evidence" value="ECO:0007669"/>
    <property type="project" value="UniProtKB-KW"/>
</dbReference>
<dbReference type="AlphaFoldDB" id="A0A1N6JXT6"/>
<sequence length="227" mass="26150">MHSAPLGSQKKAFQEYEANQWFGRNRSVLETYSPENDVVVNTLKNYHVTPKKVLEIGSSAGYRLNGIKETFRQAEVFGLDPSQQAIDYGTMHYPDVQLFTGTADNMQMFEDGQFDLVIVGFVFYVIDRHLLLKVVAEIDRVLADKGTLVAVDFFSEKAIRNHYEHITQFEAFSFKQNYDQIFTASQLYQLVHKGSFHHSSKEYDATDDYYNKCSVTMLKKDVYAAYK</sequence>
<proteinExistence type="predicted"/>
<dbReference type="InterPro" id="IPR013216">
    <property type="entry name" value="Methyltransf_11"/>
</dbReference>
<evidence type="ECO:0000313" key="3">
    <source>
        <dbReference type="Proteomes" id="UP000185003"/>
    </source>
</evidence>